<organism evidence="1 2">
    <name type="scientific">Eikenella corrodens</name>
    <dbReference type="NCBI Taxonomy" id="539"/>
    <lineage>
        <taxon>Bacteria</taxon>
        <taxon>Pseudomonadati</taxon>
        <taxon>Pseudomonadota</taxon>
        <taxon>Betaproteobacteria</taxon>
        <taxon>Neisseriales</taxon>
        <taxon>Neisseriaceae</taxon>
        <taxon>Eikenella</taxon>
    </lineage>
</organism>
<sequence length="374" mass="42368">MADRVRADTASNDAVNLIICTTPLQALIARSLIQKYSVDGNSFDLLMFYFNGENSEKINYYFKMVARLCHQSEIVLLPRKKWIRLFSTPKLLKRVRMTYRTIFAANINSHEVQYLLSRIHFDKLETFDDGSGNLVPSSELYHHKIGWQRLILNKLRRICYTTEDLRRLSQRHHTLYPGQPNIVAPAVPLDLWAAAEQGLPESGQGGLRQSEGREVLRSENGAVDECGLNERLPEKNTAAVAAANPAPVRTRRILLGQPLLPNAADNAALAESLLRRFEIGEYFPHPRETYRVSGAEYIASPLIFEDYLLESLRREPDTRFEVYHLVSTAALNVHAFPRTAVYAVRPAEAAFHTPGVARIYEVMAQLGIPIIDIE</sequence>
<keyword evidence="1" id="KW-0328">Glycosyltransferase</keyword>
<keyword evidence="1" id="KW-0808">Transferase</keyword>
<evidence type="ECO:0000313" key="1">
    <source>
        <dbReference type="EMBL" id="AZR59267.1"/>
    </source>
</evidence>
<dbReference type="AlphaFoldDB" id="A0A3S9SID6"/>
<dbReference type="GO" id="GO:0016757">
    <property type="term" value="F:glycosyltransferase activity"/>
    <property type="evidence" value="ECO:0007669"/>
    <property type="project" value="UniProtKB-KW"/>
</dbReference>
<gene>
    <name evidence="1" type="ORF">ELB75_04040</name>
</gene>
<evidence type="ECO:0000313" key="2">
    <source>
        <dbReference type="Proteomes" id="UP000282435"/>
    </source>
</evidence>
<dbReference type="Gene3D" id="3.30.370.20">
    <property type="match status" value="1"/>
</dbReference>
<accession>A0A3S9SID6</accession>
<proteinExistence type="predicted"/>
<dbReference type="Pfam" id="PF07922">
    <property type="entry name" value="Glyco_transf_52"/>
    <property type="match status" value="2"/>
</dbReference>
<dbReference type="OrthoDB" id="2339372at2"/>
<dbReference type="Proteomes" id="UP000282435">
    <property type="component" value="Chromosome"/>
</dbReference>
<reference evidence="1 2" key="1">
    <citation type="submission" date="2018-12" db="EMBL/GenBank/DDBJ databases">
        <title>Genome sequencing of Eikenella corrodens KCOM 3110 (= JS217).</title>
        <authorList>
            <person name="Koo J.-K."/>
            <person name="Park S.-N."/>
            <person name="Lim Y.K."/>
        </authorList>
    </citation>
    <scope>NUCLEOTIDE SEQUENCE [LARGE SCALE GENOMIC DNA]</scope>
    <source>
        <strain evidence="1 2">KCOM 3110</strain>
    </source>
</reference>
<dbReference type="InterPro" id="IPR012477">
    <property type="entry name" value="Glyco_transf_52"/>
</dbReference>
<protein>
    <submittedName>
        <fullName evidence="1">Alpha-2,3-sialyltransferase</fullName>
    </submittedName>
</protein>
<dbReference type="EMBL" id="CP034670">
    <property type="protein sequence ID" value="AZR59267.1"/>
    <property type="molecule type" value="Genomic_DNA"/>
</dbReference>
<name>A0A3S9SID6_EIKCO</name>